<dbReference type="STRING" id="1334629.MFUL124B02_32125"/>
<dbReference type="PANTHER" id="PTHR30126:SF4">
    <property type="entry name" value="LYSR FAMILY TRANSCRIPTIONAL REGULATOR"/>
    <property type="match status" value="1"/>
</dbReference>
<evidence type="ECO:0000256" key="3">
    <source>
        <dbReference type="ARBA" id="ARBA00023125"/>
    </source>
</evidence>
<dbReference type="SUPFAM" id="SSF46785">
    <property type="entry name" value="Winged helix' DNA-binding domain"/>
    <property type="match status" value="1"/>
</dbReference>
<keyword evidence="3" id="KW-0238">DNA-binding</keyword>
<evidence type="ECO:0000256" key="4">
    <source>
        <dbReference type="ARBA" id="ARBA00023163"/>
    </source>
</evidence>
<name>A0A511TA46_MYXFU</name>
<evidence type="ECO:0000259" key="5">
    <source>
        <dbReference type="PROSITE" id="PS50931"/>
    </source>
</evidence>
<accession>A0A511TA46</accession>
<dbReference type="AlphaFoldDB" id="A0A511TA46"/>
<dbReference type="SUPFAM" id="SSF53850">
    <property type="entry name" value="Periplasmic binding protein-like II"/>
    <property type="match status" value="1"/>
</dbReference>
<dbReference type="Gene3D" id="1.10.10.10">
    <property type="entry name" value="Winged helix-like DNA-binding domain superfamily/Winged helix DNA-binding domain"/>
    <property type="match status" value="1"/>
</dbReference>
<reference evidence="6 9" key="2">
    <citation type="submission" date="2019-07" db="EMBL/GenBank/DDBJ databases">
        <title>Whole genome shotgun sequence of Myxococcus fulvus NBRC 100333.</title>
        <authorList>
            <person name="Hosoyama A."/>
            <person name="Uohara A."/>
            <person name="Ohji S."/>
            <person name="Ichikawa N."/>
        </authorList>
    </citation>
    <scope>NUCLEOTIDE SEQUENCE [LARGE SCALE GENOMIC DNA]</scope>
    <source>
        <strain evidence="6 9">NBRC 100333</strain>
    </source>
</reference>
<evidence type="ECO:0000313" key="8">
    <source>
        <dbReference type="Proteomes" id="UP000183760"/>
    </source>
</evidence>
<comment type="caution">
    <text evidence="6">The sequence shown here is derived from an EMBL/GenBank/DDBJ whole genome shotgun (WGS) entry which is preliminary data.</text>
</comment>
<evidence type="ECO:0000313" key="7">
    <source>
        <dbReference type="EMBL" id="SET40635.1"/>
    </source>
</evidence>
<dbReference type="InterPro" id="IPR036390">
    <property type="entry name" value="WH_DNA-bd_sf"/>
</dbReference>
<dbReference type="OrthoDB" id="196624at2"/>
<sequence length="299" mass="32801">MRGMNVTLEQARALDALARHGTFAAAAQALGKGHTAVLYTLRTLEGQTELELLDRRGYRTRLTAAGERVLEHCRKLLAVERDLEATCAEIRAGWEPTLRIVFDGVFPAEPLLRVVKALRAEGAGTRFHVSSEFLAGVEAAFTRDDADLMVSVLPPALPGLKSYALPELEAMLVAHRSHPLARRRRGVISEEELSEHLLLTVRGSDPRLQLSTVSLELRSTVHLNDFAAKKAAILEGLGYGWLPEHLASKELRRGELKLLKPASGSTHAFLPKLHHRAGVRLGRAARRVVKALTGTEPPQ</sequence>
<evidence type="ECO:0000256" key="2">
    <source>
        <dbReference type="ARBA" id="ARBA00023015"/>
    </source>
</evidence>
<dbReference type="GO" id="GO:0000976">
    <property type="term" value="F:transcription cis-regulatory region binding"/>
    <property type="evidence" value="ECO:0007669"/>
    <property type="project" value="TreeGrafter"/>
</dbReference>
<dbReference type="EMBL" id="FOIB01000002">
    <property type="protein sequence ID" value="SET40635.1"/>
    <property type="molecule type" value="Genomic_DNA"/>
</dbReference>
<dbReference type="InterPro" id="IPR005119">
    <property type="entry name" value="LysR_subst-bd"/>
</dbReference>
<dbReference type="InterPro" id="IPR000847">
    <property type="entry name" value="LysR_HTH_N"/>
</dbReference>
<dbReference type="PROSITE" id="PS50931">
    <property type="entry name" value="HTH_LYSR"/>
    <property type="match status" value="1"/>
</dbReference>
<organism evidence="6 9">
    <name type="scientific">Myxococcus fulvus</name>
    <dbReference type="NCBI Taxonomy" id="33"/>
    <lineage>
        <taxon>Bacteria</taxon>
        <taxon>Pseudomonadati</taxon>
        <taxon>Myxococcota</taxon>
        <taxon>Myxococcia</taxon>
        <taxon>Myxococcales</taxon>
        <taxon>Cystobacterineae</taxon>
        <taxon>Myxococcaceae</taxon>
        <taxon>Myxococcus</taxon>
    </lineage>
</organism>
<keyword evidence="4" id="KW-0804">Transcription</keyword>
<evidence type="ECO:0000313" key="6">
    <source>
        <dbReference type="EMBL" id="GEN11046.1"/>
    </source>
</evidence>
<dbReference type="EMBL" id="BJXR01000043">
    <property type="protein sequence ID" value="GEN11046.1"/>
    <property type="molecule type" value="Genomic_DNA"/>
</dbReference>
<keyword evidence="8" id="KW-1185">Reference proteome</keyword>
<dbReference type="Proteomes" id="UP000321514">
    <property type="component" value="Unassembled WGS sequence"/>
</dbReference>
<gene>
    <name evidence="6" type="ORF">MFU01_60830</name>
    <name evidence="7" type="ORF">SAMN05443572_102165</name>
</gene>
<dbReference type="PANTHER" id="PTHR30126">
    <property type="entry name" value="HTH-TYPE TRANSCRIPTIONAL REGULATOR"/>
    <property type="match status" value="1"/>
</dbReference>
<dbReference type="Pfam" id="PF00126">
    <property type="entry name" value="HTH_1"/>
    <property type="match status" value="1"/>
</dbReference>
<reference evidence="7 8" key="1">
    <citation type="submission" date="2016-10" db="EMBL/GenBank/DDBJ databases">
        <authorList>
            <person name="Varghese N."/>
            <person name="Submissions S."/>
        </authorList>
    </citation>
    <scope>NUCLEOTIDE SEQUENCE [LARGE SCALE GENOMIC DNA]</scope>
    <source>
        <strain evidence="7 8">DSM 16525</strain>
    </source>
</reference>
<dbReference type="Gene3D" id="3.40.190.290">
    <property type="match status" value="1"/>
</dbReference>
<evidence type="ECO:0000313" key="9">
    <source>
        <dbReference type="Proteomes" id="UP000321514"/>
    </source>
</evidence>
<dbReference type="Proteomes" id="UP000183760">
    <property type="component" value="Unassembled WGS sequence"/>
</dbReference>
<feature type="domain" description="HTH lysR-type" evidence="5">
    <location>
        <begin position="6"/>
        <end position="63"/>
    </location>
</feature>
<proteinExistence type="inferred from homology"/>
<protein>
    <submittedName>
        <fullName evidence="6">LysR family transcriptional regulator</fullName>
    </submittedName>
    <submittedName>
        <fullName evidence="7">Transcriptional regulator, LysR family</fullName>
    </submittedName>
</protein>
<dbReference type="Pfam" id="PF03466">
    <property type="entry name" value="LysR_substrate"/>
    <property type="match status" value="1"/>
</dbReference>
<dbReference type="GO" id="GO:0003700">
    <property type="term" value="F:DNA-binding transcription factor activity"/>
    <property type="evidence" value="ECO:0007669"/>
    <property type="project" value="InterPro"/>
</dbReference>
<keyword evidence="2" id="KW-0805">Transcription regulation</keyword>
<comment type="similarity">
    <text evidence="1">Belongs to the LysR transcriptional regulatory family.</text>
</comment>
<dbReference type="InterPro" id="IPR036388">
    <property type="entry name" value="WH-like_DNA-bd_sf"/>
</dbReference>
<evidence type="ECO:0000256" key="1">
    <source>
        <dbReference type="ARBA" id="ARBA00009437"/>
    </source>
</evidence>